<dbReference type="Gene3D" id="3.30.470.20">
    <property type="entry name" value="ATP-grasp fold, B domain"/>
    <property type="match status" value="1"/>
</dbReference>
<dbReference type="Proteomes" id="UP001600424">
    <property type="component" value="Unassembled WGS sequence"/>
</dbReference>
<dbReference type="InterPro" id="IPR043938">
    <property type="entry name" value="Ligase_CoA_dom"/>
</dbReference>
<keyword evidence="5" id="KW-1185">Reference proteome</keyword>
<feature type="compositionally biased region" description="Low complexity" evidence="2">
    <location>
        <begin position="681"/>
        <end position="697"/>
    </location>
</feature>
<accession>A0ABW6IZQ9</accession>
<dbReference type="PROSITE" id="PS50975">
    <property type="entry name" value="ATP_GRASP"/>
    <property type="match status" value="1"/>
</dbReference>
<name>A0ABW6IZQ9_STRWE</name>
<dbReference type="InterPro" id="IPR032875">
    <property type="entry name" value="Succ_CoA_lig_flav_dom"/>
</dbReference>
<evidence type="ECO:0000256" key="1">
    <source>
        <dbReference type="PROSITE-ProRule" id="PRU00409"/>
    </source>
</evidence>
<organism evidence="4 5">
    <name type="scientific">Streptomyces wedmorensis</name>
    <dbReference type="NCBI Taxonomy" id="43759"/>
    <lineage>
        <taxon>Bacteria</taxon>
        <taxon>Bacillati</taxon>
        <taxon>Actinomycetota</taxon>
        <taxon>Actinomycetes</taxon>
        <taxon>Kitasatosporales</taxon>
        <taxon>Streptomycetaceae</taxon>
        <taxon>Streptomyces</taxon>
    </lineage>
</organism>
<dbReference type="Gene3D" id="3.30.1490.20">
    <property type="entry name" value="ATP-grasp fold, A domain"/>
    <property type="match status" value="1"/>
</dbReference>
<dbReference type="SUPFAM" id="SSF51735">
    <property type="entry name" value="NAD(P)-binding Rossmann-fold domains"/>
    <property type="match status" value="1"/>
</dbReference>
<dbReference type="InterPro" id="IPR016102">
    <property type="entry name" value="Succinyl-CoA_synth-like"/>
</dbReference>
<dbReference type="RefSeq" id="WP_386256203.1">
    <property type="nucleotide sequence ID" value="NZ_JBHTRV010000019.1"/>
</dbReference>
<dbReference type="PANTHER" id="PTHR42793">
    <property type="entry name" value="COA BINDING DOMAIN CONTAINING PROTEIN"/>
    <property type="match status" value="1"/>
</dbReference>
<dbReference type="InterPro" id="IPR011761">
    <property type="entry name" value="ATP-grasp"/>
</dbReference>
<protein>
    <submittedName>
        <fullName evidence="4">Acetate--CoA ligase family protein</fullName>
    </submittedName>
</protein>
<sequence length="704" mass="71585">MSDISALWEAESIAVIGASERPGALGRKPLDYLLRYGYKGRVLPVNPRSPEILGVPAYPSVKDAPGPVDLALIMVSAERVPGAVDDCVAAGVKLAVIASSGFAETGEEGARLQAEVVAKARAGGLRIIGPNCIGAVGYENRVLATFSPLFGAESVPFEPGTLAFVSQSGALGFGAASLALERGLRPGWVVSTGNDADVTALEVLRELAAVPEVTGLLGYLEDTPDIGTLRELAGSGKPVALLKSGRTEAGGRAAASHTGALATDDRVLDAALRGLGIVRVDDIDELLDVARVFESERRPAGNRVAVVTTSGGSGILAADAVEAHGLELSALEPRSKEALAEIVPAFGAIDNPVDITATVLSDPSLFDRSLDVLIADDTVDIIVAAFCVMAGPDVEKAVNALSRAAEKGGKPILVARTGADFLAPDAPRDLREAGLPEYPTPARALRAAAALWEVSRPRTLPDAPRPGTVPGPGAEATEPELKRLLAEAGVAVPKGRIAEDAEDAARAVTEAGGSAVLKAVVPGLLHKTEAGGVEIGVTADTAPAAYARLAALGGQVLVEELVEEGVELIVGVHTTDLGPVLTAGLGGIFTEVLDDVGHRLLPLAPGEGAELLAGLRGAKILAGARGRAAVDVAAAAELLHKVGELVQDWPAGFALDLNPVRVLPKGAVVLDAALTVDATASDAPASDAPASDTPASDASEEAGR</sequence>
<gene>
    <name evidence="4" type="ORF">ACFQ63_24075</name>
</gene>
<keyword evidence="1" id="KW-0067">ATP-binding</keyword>
<reference evidence="4 5" key="1">
    <citation type="submission" date="2024-09" db="EMBL/GenBank/DDBJ databases">
        <title>The Natural Products Discovery Center: Release of the First 8490 Sequenced Strains for Exploring Actinobacteria Biosynthetic Diversity.</title>
        <authorList>
            <person name="Kalkreuter E."/>
            <person name="Kautsar S.A."/>
            <person name="Yang D."/>
            <person name="Bader C.D."/>
            <person name="Teijaro C.N."/>
            <person name="Fluegel L."/>
            <person name="Davis C.M."/>
            <person name="Simpson J.R."/>
            <person name="Lauterbach L."/>
            <person name="Steele A.D."/>
            <person name="Gui C."/>
            <person name="Meng S."/>
            <person name="Li G."/>
            <person name="Viehrig K."/>
            <person name="Ye F."/>
            <person name="Su P."/>
            <person name="Kiefer A.F."/>
            <person name="Nichols A."/>
            <person name="Cepeda A.J."/>
            <person name="Yan W."/>
            <person name="Fan B."/>
            <person name="Jiang Y."/>
            <person name="Adhikari A."/>
            <person name="Zheng C.-J."/>
            <person name="Schuster L."/>
            <person name="Cowan T.M."/>
            <person name="Smanski M.J."/>
            <person name="Chevrette M.G."/>
            <person name="De Carvalho L.P.S."/>
            <person name="Shen B."/>
        </authorList>
    </citation>
    <scope>NUCLEOTIDE SEQUENCE [LARGE SCALE GENOMIC DNA]</scope>
    <source>
        <strain evidence="4 5">NPDC056472</strain>
    </source>
</reference>
<dbReference type="SUPFAM" id="SSF52210">
    <property type="entry name" value="Succinyl-CoA synthetase domains"/>
    <property type="match status" value="2"/>
</dbReference>
<evidence type="ECO:0000313" key="5">
    <source>
        <dbReference type="Proteomes" id="UP001600424"/>
    </source>
</evidence>
<dbReference type="Pfam" id="PF13380">
    <property type="entry name" value="CoA_binding_2"/>
    <property type="match status" value="1"/>
</dbReference>
<proteinExistence type="predicted"/>
<dbReference type="Pfam" id="PF13607">
    <property type="entry name" value="Succ_CoA_lig"/>
    <property type="match status" value="1"/>
</dbReference>
<keyword evidence="1" id="KW-0547">Nucleotide-binding</keyword>
<dbReference type="PANTHER" id="PTHR42793:SF1">
    <property type="entry name" value="PEPTIDYL-LYSINE N-ACETYLTRANSFERASE PATZ"/>
    <property type="match status" value="1"/>
</dbReference>
<evidence type="ECO:0000259" key="3">
    <source>
        <dbReference type="PROSITE" id="PS50975"/>
    </source>
</evidence>
<comment type="caution">
    <text evidence="4">The sequence shown here is derived from an EMBL/GenBank/DDBJ whole genome shotgun (WGS) entry which is preliminary data.</text>
</comment>
<dbReference type="SMART" id="SM00881">
    <property type="entry name" value="CoA_binding"/>
    <property type="match status" value="1"/>
</dbReference>
<dbReference type="InterPro" id="IPR013815">
    <property type="entry name" value="ATP_grasp_subdomain_1"/>
</dbReference>
<dbReference type="Gene3D" id="3.40.50.261">
    <property type="entry name" value="Succinyl-CoA synthetase domains"/>
    <property type="match status" value="2"/>
</dbReference>
<dbReference type="Pfam" id="PF13549">
    <property type="entry name" value="ATP-grasp_5"/>
    <property type="match status" value="1"/>
</dbReference>
<dbReference type="InterPro" id="IPR003781">
    <property type="entry name" value="CoA-bd"/>
</dbReference>
<feature type="region of interest" description="Disordered" evidence="2">
    <location>
        <begin position="681"/>
        <end position="704"/>
    </location>
</feature>
<feature type="domain" description="ATP-grasp" evidence="3">
    <location>
        <begin position="482"/>
        <end position="687"/>
    </location>
</feature>
<dbReference type="Gene3D" id="3.40.50.720">
    <property type="entry name" value="NAD(P)-binding Rossmann-like Domain"/>
    <property type="match status" value="1"/>
</dbReference>
<dbReference type="Pfam" id="PF19045">
    <property type="entry name" value="Ligase_CoA_2"/>
    <property type="match status" value="1"/>
</dbReference>
<dbReference type="EMBL" id="JBHTRV010000019">
    <property type="protein sequence ID" value="MFE5982784.1"/>
    <property type="molecule type" value="Genomic_DNA"/>
</dbReference>
<evidence type="ECO:0000256" key="2">
    <source>
        <dbReference type="SAM" id="MobiDB-lite"/>
    </source>
</evidence>
<keyword evidence="4" id="KW-0436">Ligase</keyword>
<evidence type="ECO:0000313" key="4">
    <source>
        <dbReference type="EMBL" id="MFE5982784.1"/>
    </source>
</evidence>
<dbReference type="SUPFAM" id="SSF56059">
    <property type="entry name" value="Glutathione synthetase ATP-binding domain-like"/>
    <property type="match status" value="1"/>
</dbReference>
<dbReference type="InterPro" id="IPR036291">
    <property type="entry name" value="NAD(P)-bd_dom_sf"/>
</dbReference>
<dbReference type="GO" id="GO:0016874">
    <property type="term" value="F:ligase activity"/>
    <property type="evidence" value="ECO:0007669"/>
    <property type="project" value="UniProtKB-KW"/>
</dbReference>